<accession>A0ABD1K3U4</accession>
<dbReference type="Gene3D" id="6.10.140.60">
    <property type="match status" value="1"/>
</dbReference>
<feature type="domain" description="Peptidase A1" evidence="6">
    <location>
        <begin position="62"/>
        <end position="373"/>
    </location>
</feature>
<comment type="caution">
    <text evidence="7">The sequence shown here is derived from an EMBL/GenBank/DDBJ whole genome shotgun (WGS) entry which is preliminary data.</text>
</comment>
<feature type="active site" evidence="3">
    <location>
        <position position="80"/>
    </location>
</feature>
<dbReference type="PRINTS" id="PR00792">
    <property type="entry name" value="PEPSIN"/>
</dbReference>
<evidence type="ECO:0000256" key="5">
    <source>
        <dbReference type="RuleBase" id="RU000454"/>
    </source>
</evidence>
<feature type="disulfide bond" evidence="4">
    <location>
        <begin position="295"/>
        <end position="331"/>
    </location>
</feature>
<dbReference type="Pfam" id="PF00026">
    <property type="entry name" value="Asp"/>
    <property type="match status" value="1"/>
</dbReference>
<dbReference type="GO" id="GO:0004190">
    <property type="term" value="F:aspartic-type endopeptidase activity"/>
    <property type="evidence" value="ECO:0007669"/>
    <property type="project" value="UniProtKB-KW"/>
</dbReference>
<evidence type="ECO:0000259" key="6">
    <source>
        <dbReference type="PROSITE" id="PS51767"/>
    </source>
</evidence>
<gene>
    <name evidence="7" type="ORF">ACEWY4_011096</name>
</gene>
<evidence type="ECO:0000313" key="8">
    <source>
        <dbReference type="Proteomes" id="UP001591681"/>
    </source>
</evidence>
<evidence type="ECO:0000313" key="7">
    <source>
        <dbReference type="EMBL" id="KAL2093784.1"/>
    </source>
</evidence>
<keyword evidence="8" id="KW-1185">Reference proteome</keyword>
<evidence type="ECO:0000256" key="2">
    <source>
        <dbReference type="ARBA" id="ARBA00023157"/>
    </source>
</evidence>
<comment type="similarity">
    <text evidence="1 5">Belongs to the peptidase A1 family.</text>
</comment>
<feature type="active site" evidence="3">
    <location>
        <position position="262"/>
    </location>
</feature>
<sequence length="376" mass="41127">MAWLFPINKLRVPLMKGKSMRVAMREKGVELPYVDPGLKFAPPEVQAASGATAESLLFQGFYYGAISVGTPPQSVPVLFDTGSSNLWIDSVYCNSRACNVHQKFNPQSSSSFHWTSPRRMFNLQYGAGGMTAYLGYDTVSVGGISVGNQVIGLSATLGTAPTPFAGIVGLGYPQNSAGGQPTFMDTMMQQNLLSYDCVAFYLSSGESGSEIAFGEVDYNKMRSQIYWSQVTVENWWQINTQGFQINGQETGWCQQGCPTMVDTGTTQITMPAQPFYSLMQSIGAQSYNDQFYVPCNAVSSLPTITFTIGGASFPVPATAYVDTSNPSNGYCFLGITKTYMNDLSGQPMWILGDVFLRLYYSVYDRSYNRVGFAYAV</sequence>
<dbReference type="Gene3D" id="2.40.70.10">
    <property type="entry name" value="Acid Proteases"/>
    <property type="match status" value="2"/>
</dbReference>
<keyword evidence="5" id="KW-0378">Hydrolase</keyword>
<evidence type="ECO:0000256" key="3">
    <source>
        <dbReference type="PIRSR" id="PIRSR601461-1"/>
    </source>
</evidence>
<dbReference type="InterPro" id="IPR001461">
    <property type="entry name" value="Aspartic_peptidase_A1"/>
</dbReference>
<keyword evidence="5" id="KW-0645">Protease</keyword>
<dbReference type="EMBL" id="JBHFQA010000009">
    <property type="protein sequence ID" value="KAL2093784.1"/>
    <property type="molecule type" value="Genomic_DNA"/>
</dbReference>
<dbReference type="SUPFAM" id="SSF50630">
    <property type="entry name" value="Acid proteases"/>
    <property type="match status" value="1"/>
</dbReference>
<proteinExistence type="inferred from homology"/>
<dbReference type="GO" id="GO:0006508">
    <property type="term" value="P:proteolysis"/>
    <property type="evidence" value="ECO:0007669"/>
    <property type="project" value="UniProtKB-KW"/>
</dbReference>
<dbReference type="AlphaFoldDB" id="A0ABD1K3U4"/>
<dbReference type="InterPro" id="IPR012848">
    <property type="entry name" value="Aspartic_peptidase_N"/>
</dbReference>
<protein>
    <recommendedName>
        <fullName evidence="6">Peptidase A1 domain-containing protein</fullName>
    </recommendedName>
</protein>
<dbReference type="FunFam" id="2.40.70.10:FF:000004">
    <property type="entry name" value="Pepsin A"/>
    <property type="match status" value="1"/>
</dbReference>
<name>A0ABD1K3U4_9TELE</name>
<dbReference type="PROSITE" id="PS51767">
    <property type="entry name" value="PEPTIDASE_A1"/>
    <property type="match status" value="1"/>
</dbReference>
<dbReference type="InterPro" id="IPR033121">
    <property type="entry name" value="PEPTIDASE_A1"/>
</dbReference>
<organism evidence="7 8">
    <name type="scientific">Coilia grayii</name>
    <name type="common">Gray's grenadier anchovy</name>
    <dbReference type="NCBI Taxonomy" id="363190"/>
    <lineage>
        <taxon>Eukaryota</taxon>
        <taxon>Metazoa</taxon>
        <taxon>Chordata</taxon>
        <taxon>Craniata</taxon>
        <taxon>Vertebrata</taxon>
        <taxon>Euteleostomi</taxon>
        <taxon>Actinopterygii</taxon>
        <taxon>Neopterygii</taxon>
        <taxon>Teleostei</taxon>
        <taxon>Clupei</taxon>
        <taxon>Clupeiformes</taxon>
        <taxon>Clupeoidei</taxon>
        <taxon>Engraulidae</taxon>
        <taxon>Coilinae</taxon>
        <taxon>Coilia</taxon>
    </lineage>
</organism>
<dbReference type="Proteomes" id="UP001591681">
    <property type="component" value="Unassembled WGS sequence"/>
</dbReference>
<keyword evidence="2 4" id="KW-1015">Disulfide bond</keyword>
<dbReference type="InterPro" id="IPR001969">
    <property type="entry name" value="Aspartic_peptidase_AS"/>
</dbReference>
<dbReference type="PANTHER" id="PTHR47966:SF66">
    <property type="entry name" value="PEPSINOGEN C"/>
    <property type="match status" value="1"/>
</dbReference>
<feature type="disulfide bond" evidence="4">
    <location>
        <begin position="93"/>
        <end position="98"/>
    </location>
</feature>
<reference evidence="7 8" key="1">
    <citation type="submission" date="2024-09" db="EMBL/GenBank/DDBJ databases">
        <title>A chromosome-level genome assembly of Gray's grenadier anchovy, Coilia grayii.</title>
        <authorList>
            <person name="Fu Z."/>
        </authorList>
    </citation>
    <scope>NUCLEOTIDE SEQUENCE [LARGE SCALE GENOMIC DNA]</scope>
    <source>
        <strain evidence="7">G4</strain>
        <tissue evidence="7">Muscle</tissue>
    </source>
</reference>
<keyword evidence="5" id="KW-0064">Aspartyl protease</keyword>
<evidence type="ECO:0000256" key="1">
    <source>
        <dbReference type="ARBA" id="ARBA00007447"/>
    </source>
</evidence>
<dbReference type="PANTHER" id="PTHR47966">
    <property type="entry name" value="BETA-SITE APP-CLEAVING ENZYME, ISOFORM A-RELATED"/>
    <property type="match status" value="1"/>
</dbReference>
<evidence type="ECO:0000256" key="4">
    <source>
        <dbReference type="PIRSR" id="PIRSR601461-2"/>
    </source>
</evidence>
<dbReference type="Pfam" id="PF07966">
    <property type="entry name" value="A1_Propeptide"/>
    <property type="match status" value="1"/>
</dbReference>
<dbReference type="PROSITE" id="PS00141">
    <property type="entry name" value="ASP_PROTEASE"/>
    <property type="match status" value="1"/>
</dbReference>
<dbReference type="InterPro" id="IPR021109">
    <property type="entry name" value="Peptidase_aspartic_dom_sf"/>
</dbReference>